<organism evidence="1 2">
    <name type="scientific">Thiocapsa roseopersicina</name>
    <dbReference type="NCBI Taxonomy" id="1058"/>
    <lineage>
        <taxon>Bacteria</taxon>
        <taxon>Pseudomonadati</taxon>
        <taxon>Pseudomonadota</taxon>
        <taxon>Gammaproteobacteria</taxon>
        <taxon>Chromatiales</taxon>
        <taxon>Chromatiaceae</taxon>
        <taxon>Thiocapsa</taxon>
    </lineage>
</organism>
<reference evidence="2" key="1">
    <citation type="submission" date="2016-10" db="EMBL/GenBank/DDBJ databases">
        <authorList>
            <person name="Varghese N."/>
            <person name="Submissions S."/>
        </authorList>
    </citation>
    <scope>NUCLEOTIDE SEQUENCE [LARGE SCALE GENOMIC DNA]</scope>
    <source>
        <strain evidence="2">DSM 217</strain>
    </source>
</reference>
<proteinExistence type="predicted"/>
<dbReference type="Proteomes" id="UP000198816">
    <property type="component" value="Unassembled WGS sequence"/>
</dbReference>
<name>A0A1H3A397_THIRO</name>
<sequence length="87" mass="9360">MDVAAAAIGIGARRMENRRLGSATDRGAAGRPSVAGRRWTLPARGQYDLDPLFPQPGQHRSGVIPESVLRREEGAVKVADNQFVHGL</sequence>
<dbReference type="EMBL" id="FNNZ01000018">
    <property type="protein sequence ID" value="SDX24242.1"/>
    <property type="molecule type" value="Genomic_DNA"/>
</dbReference>
<keyword evidence="2" id="KW-1185">Reference proteome</keyword>
<evidence type="ECO:0000313" key="1">
    <source>
        <dbReference type="EMBL" id="SDX24242.1"/>
    </source>
</evidence>
<dbReference type="AlphaFoldDB" id="A0A1H3A397"/>
<gene>
    <name evidence="1" type="ORF">SAMN05421783_11843</name>
</gene>
<accession>A0A1H3A397</accession>
<dbReference type="STRING" id="1058.SAMN05421783_11843"/>
<evidence type="ECO:0000313" key="2">
    <source>
        <dbReference type="Proteomes" id="UP000198816"/>
    </source>
</evidence>
<protein>
    <submittedName>
        <fullName evidence="1">Uncharacterized protein</fullName>
    </submittedName>
</protein>